<reference evidence="8 9" key="1">
    <citation type="submission" date="2020-09" db="EMBL/GenBank/DDBJ databases">
        <title>De no assembly of potato wild relative species, Solanum commersonii.</title>
        <authorList>
            <person name="Cho K."/>
        </authorList>
    </citation>
    <scope>NUCLEOTIDE SEQUENCE [LARGE SCALE GENOMIC DNA]</scope>
    <source>
        <strain evidence="8">LZ3.2</strain>
        <tissue evidence="8">Leaf</tissue>
    </source>
</reference>
<comment type="similarity">
    <text evidence="2">Belongs to the major facilitator superfamily. Proton-dependent oligopeptide transporter (POT/PTR) (TC 2.A.17) family.</text>
</comment>
<keyword evidence="9" id="KW-1185">Reference proteome</keyword>
<dbReference type="OrthoDB" id="8904098at2759"/>
<dbReference type="GO" id="GO:0016020">
    <property type="term" value="C:membrane"/>
    <property type="evidence" value="ECO:0007669"/>
    <property type="project" value="UniProtKB-SubCell"/>
</dbReference>
<dbReference type="Pfam" id="PF00854">
    <property type="entry name" value="PTR2"/>
    <property type="match status" value="1"/>
</dbReference>
<dbReference type="AlphaFoldDB" id="A0A9J5YG54"/>
<evidence type="ECO:0000313" key="8">
    <source>
        <dbReference type="EMBL" id="KAG5598815.1"/>
    </source>
</evidence>
<dbReference type="EMBL" id="JACXVP010000006">
    <property type="protein sequence ID" value="KAG5598815.1"/>
    <property type="molecule type" value="Genomic_DNA"/>
</dbReference>
<evidence type="ECO:0000256" key="5">
    <source>
        <dbReference type="ARBA" id="ARBA00023136"/>
    </source>
</evidence>
<comment type="subcellular location">
    <subcellularLocation>
        <location evidence="1">Membrane</location>
        <topology evidence="1">Multi-pass membrane protein</topology>
    </subcellularLocation>
</comment>
<gene>
    <name evidence="8" type="ORF">H5410_030185</name>
</gene>
<feature type="transmembrane region" description="Helical" evidence="7">
    <location>
        <begin position="104"/>
        <end position="132"/>
    </location>
</feature>
<evidence type="ECO:0000256" key="4">
    <source>
        <dbReference type="ARBA" id="ARBA00022989"/>
    </source>
</evidence>
<evidence type="ECO:0000256" key="2">
    <source>
        <dbReference type="ARBA" id="ARBA00005982"/>
    </source>
</evidence>
<dbReference type="InterPro" id="IPR000109">
    <property type="entry name" value="POT_fam"/>
</dbReference>
<feature type="transmembrane region" description="Helical" evidence="7">
    <location>
        <begin position="76"/>
        <end position="98"/>
    </location>
</feature>
<evidence type="ECO:0000256" key="6">
    <source>
        <dbReference type="ARBA" id="ARBA00044504"/>
    </source>
</evidence>
<keyword evidence="5 7" id="KW-0472">Membrane</keyword>
<evidence type="ECO:0000313" key="9">
    <source>
        <dbReference type="Proteomes" id="UP000824120"/>
    </source>
</evidence>
<dbReference type="PANTHER" id="PTHR11654">
    <property type="entry name" value="OLIGOPEPTIDE TRANSPORTER-RELATED"/>
    <property type="match status" value="1"/>
</dbReference>
<name>A0A9J5YG54_SOLCO</name>
<organism evidence="8 9">
    <name type="scientific">Solanum commersonii</name>
    <name type="common">Commerson's wild potato</name>
    <name type="synonym">Commerson's nightshade</name>
    <dbReference type="NCBI Taxonomy" id="4109"/>
    <lineage>
        <taxon>Eukaryota</taxon>
        <taxon>Viridiplantae</taxon>
        <taxon>Streptophyta</taxon>
        <taxon>Embryophyta</taxon>
        <taxon>Tracheophyta</taxon>
        <taxon>Spermatophyta</taxon>
        <taxon>Magnoliopsida</taxon>
        <taxon>eudicotyledons</taxon>
        <taxon>Gunneridae</taxon>
        <taxon>Pentapetalae</taxon>
        <taxon>asterids</taxon>
        <taxon>lamiids</taxon>
        <taxon>Solanales</taxon>
        <taxon>Solanaceae</taxon>
        <taxon>Solanoideae</taxon>
        <taxon>Solaneae</taxon>
        <taxon>Solanum</taxon>
    </lineage>
</organism>
<evidence type="ECO:0000256" key="3">
    <source>
        <dbReference type="ARBA" id="ARBA00022692"/>
    </source>
</evidence>
<comment type="caution">
    <text evidence="8">The sequence shown here is derived from an EMBL/GenBank/DDBJ whole genome shotgun (WGS) entry which is preliminary data.</text>
</comment>
<dbReference type="GO" id="GO:0022857">
    <property type="term" value="F:transmembrane transporter activity"/>
    <property type="evidence" value="ECO:0007669"/>
    <property type="project" value="InterPro"/>
</dbReference>
<dbReference type="Gene3D" id="1.20.1250.20">
    <property type="entry name" value="MFS general substrate transporter like domains"/>
    <property type="match status" value="1"/>
</dbReference>
<keyword evidence="4 7" id="KW-1133">Transmembrane helix</keyword>
<accession>A0A9J5YG54</accession>
<evidence type="ECO:0000256" key="1">
    <source>
        <dbReference type="ARBA" id="ARBA00004141"/>
    </source>
</evidence>
<dbReference type="InterPro" id="IPR036259">
    <property type="entry name" value="MFS_trans_sf"/>
</dbReference>
<keyword evidence="3 7" id="KW-0812">Transmembrane</keyword>
<protein>
    <submittedName>
        <fullName evidence="8">Uncharacterized protein</fullName>
    </submittedName>
</protein>
<dbReference type="Proteomes" id="UP000824120">
    <property type="component" value="Chromosome 6"/>
</dbReference>
<proteinExistence type="inferred from homology"/>
<evidence type="ECO:0000256" key="7">
    <source>
        <dbReference type="SAM" id="Phobius"/>
    </source>
</evidence>
<comment type="similarity">
    <text evidence="6">Belongs to the major facilitator superfamily. Phosphate:H(+) symporter (TC 2.A.1.9) family.</text>
</comment>
<sequence>MGIQGVLLLTFTAVIGTLRPPKCFEGSKECRNASTFHLTILYAALALAYLENRGAHFTIGSMGVNQFHKPNHHAIFFYWYTHALYTSNAIDSTVLLYIEDNVTWVLGFAICVALNILELAIFLSGCLSIAILRHNNKVLS</sequence>